<dbReference type="InterPro" id="IPR005532">
    <property type="entry name" value="SUMF_dom"/>
</dbReference>
<gene>
    <name evidence="3" type="ORF">HHL09_04780</name>
</gene>
<dbReference type="PANTHER" id="PTHR23150">
    <property type="entry name" value="SULFATASE MODIFYING FACTOR 1, 2"/>
    <property type="match status" value="1"/>
</dbReference>
<evidence type="ECO:0000313" key="3">
    <source>
        <dbReference type="EMBL" id="QJE95113.1"/>
    </source>
</evidence>
<dbReference type="InterPro" id="IPR042095">
    <property type="entry name" value="SUMF_sf"/>
</dbReference>
<dbReference type="SUPFAM" id="SSF56436">
    <property type="entry name" value="C-type lectin-like"/>
    <property type="match status" value="1"/>
</dbReference>
<proteinExistence type="predicted"/>
<evidence type="ECO:0000256" key="1">
    <source>
        <dbReference type="SAM" id="SignalP"/>
    </source>
</evidence>
<dbReference type="AlphaFoldDB" id="A0A858RG49"/>
<feature type="chain" id="PRO_5032948686" evidence="1">
    <location>
        <begin position="21"/>
        <end position="262"/>
    </location>
</feature>
<name>A0A858RG49_9BACT</name>
<dbReference type="Proteomes" id="UP000501812">
    <property type="component" value="Chromosome"/>
</dbReference>
<accession>A0A858RG49</accession>
<dbReference type="Pfam" id="PF03781">
    <property type="entry name" value="FGE-sulfatase"/>
    <property type="match status" value="1"/>
</dbReference>
<dbReference type="InterPro" id="IPR016187">
    <property type="entry name" value="CTDL_fold"/>
</dbReference>
<reference evidence="3 4" key="1">
    <citation type="submission" date="2020-04" db="EMBL/GenBank/DDBJ databases">
        <title>Luteolibacter sp. G-1-1-1 isolated from soil.</title>
        <authorList>
            <person name="Dahal R.H."/>
        </authorList>
    </citation>
    <scope>NUCLEOTIDE SEQUENCE [LARGE SCALE GENOMIC DNA]</scope>
    <source>
        <strain evidence="3 4">G-1-1-1</strain>
    </source>
</reference>
<dbReference type="Gene3D" id="3.90.1580.10">
    <property type="entry name" value="paralog of FGE (formylglycine-generating enzyme)"/>
    <property type="match status" value="1"/>
</dbReference>
<organism evidence="3 4">
    <name type="scientific">Luteolibacter luteus</name>
    <dbReference type="NCBI Taxonomy" id="2728835"/>
    <lineage>
        <taxon>Bacteria</taxon>
        <taxon>Pseudomonadati</taxon>
        <taxon>Verrucomicrobiota</taxon>
        <taxon>Verrucomicrobiia</taxon>
        <taxon>Verrucomicrobiales</taxon>
        <taxon>Verrucomicrobiaceae</taxon>
        <taxon>Luteolibacter</taxon>
    </lineage>
</organism>
<keyword evidence="4" id="KW-1185">Reference proteome</keyword>
<dbReference type="RefSeq" id="WP_169453334.1">
    <property type="nucleotide sequence ID" value="NZ_CP051774.1"/>
</dbReference>
<protein>
    <submittedName>
        <fullName evidence="3">Formylglycine-generating enzyme family protein</fullName>
    </submittedName>
</protein>
<dbReference type="InterPro" id="IPR051043">
    <property type="entry name" value="Sulfatase_Mod_Factor_Kinase"/>
</dbReference>
<dbReference type="EMBL" id="CP051774">
    <property type="protein sequence ID" value="QJE95113.1"/>
    <property type="molecule type" value="Genomic_DNA"/>
</dbReference>
<evidence type="ECO:0000313" key="4">
    <source>
        <dbReference type="Proteomes" id="UP000501812"/>
    </source>
</evidence>
<keyword evidence="1" id="KW-0732">Signal</keyword>
<dbReference type="GO" id="GO:0120147">
    <property type="term" value="F:formylglycine-generating oxidase activity"/>
    <property type="evidence" value="ECO:0007669"/>
    <property type="project" value="TreeGrafter"/>
</dbReference>
<evidence type="ECO:0000259" key="2">
    <source>
        <dbReference type="Pfam" id="PF03781"/>
    </source>
</evidence>
<dbReference type="KEGG" id="luo:HHL09_04780"/>
<sequence>MRCRVAILLGCLLAAAVAAAEMPMAKIAGGRYARPLEKSGQVREVPSFYLDVRQVTNAEYLAFVKLHPEWQRTRVNRLFADNGYLRHWAGDTELGPLAPSEAPVTNVSWFAARAFLKAQGKRLPTLDEWEFVARADERRVDATGEGEFRKRILTWYSKPMPEVLPSAESMPANIYGVRGMHGLVWEWTSNFVASMSGGESRSDGSPEGPLFCGGAATDPNQAIEYADFMRVAFRSSLQGSFCLGGLGFRGAKDASDSIDPSP</sequence>
<feature type="domain" description="Sulfatase-modifying factor enzyme-like" evidence="2">
    <location>
        <begin position="36"/>
        <end position="251"/>
    </location>
</feature>
<dbReference type="PANTHER" id="PTHR23150:SF19">
    <property type="entry name" value="FORMYLGLYCINE-GENERATING ENZYME"/>
    <property type="match status" value="1"/>
</dbReference>
<feature type="signal peptide" evidence="1">
    <location>
        <begin position="1"/>
        <end position="20"/>
    </location>
</feature>